<protein>
    <recommendedName>
        <fullName evidence="2">C2H2-type domain-containing protein</fullName>
    </recommendedName>
</protein>
<proteinExistence type="predicted"/>
<dbReference type="EMBL" id="LAZR01033540">
    <property type="protein sequence ID" value="KKL47797.1"/>
    <property type="molecule type" value="Genomic_DNA"/>
</dbReference>
<comment type="caution">
    <text evidence="1">The sequence shown here is derived from an EMBL/GenBank/DDBJ whole genome shotgun (WGS) entry which is preliminary data.</text>
</comment>
<evidence type="ECO:0000313" key="1">
    <source>
        <dbReference type="EMBL" id="KKL47797.1"/>
    </source>
</evidence>
<dbReference type="AlphaFoldDB" id="A0A0F9F9L1"/>
<gene>
    <name evidence="1" type="ORF">LCGC14_2331920</name>
</gene>
<reference evidence="1" key="1">
    <citation type="journal article" date="2015" name="Nature">
        <title>Complex archaea that bridge the gap between prokaryotes and eukaryotes.</title>
        <authorList>
            <person name="Spang A."/>
            <person name="Saw J.H."/>
            <person name="Jorgensen S.L."/>
            <person name="Zaremba-Niedzwiedzka K."/>
            <person name="Martijn J."/>
            <person name="Lind A.E."/>
            <person name="van Eijk R."/>
            <person name="Schleper C."/>
            <person name="Guy L."/>
            <person name="Ettema T.J."/>
        </authorList>
    </citation>
    <scope>NUCLEOTIDE SEQUENCE</scope>
</reference>
<name>A0A0F9F9L1_9ZZZZ</name>
<organism evidence="1">
    <name type="scientific">marine sediment metagenome</name>
    <dbReference type="NCBI Taxonomy" id="412755"/>
    <lineage>
        <taxon>unclassified sequences</taxon>
        <taxon>metagenomes</taxon>
        <taxon>ecological metagenomes</taxon>
    </lineage>
</organism>
<sequence length="106" mass="11912">MAAYSRDELNRVICNACRAVMSIDAERGGHETSCGVFLALAGSKFDSRGRENHTYTNSSPFACPVCSKPQRTEGWLHWHLRNYHPQARETLQAQVLTGRASLQYNL</sequence>
<evidence type="ECO:0008006" key="2">
    <source>
        <dbReference type="Google" id="ProtNLM"/>
    </source>
</evidence>
<accession>A0A0F9F9L1</accession>